<dbReference type="EMBL" id="QXHD01000004">
    <property type="protein sequence ID" value="NEZ55792.1"/>
    <property type="molecule type" value="Genomic_DNA"/>
</dbReference>
<evidence type="ECO:0000313" key="3">
    <source>
        <dbReference type="Proteomes" id="UP000481033"/>
    </source>
</evidence>
<dbReference type="SUPFAM" id="SSF53448">
    <property type="entry name" value="Nucleotide-diphospho-sugar transferases"/>
    <property type="match status" value="1"/>
</dbReference>
<organism evidence="2 3">
    <name type="scientific">Adonisia turfae CCMR0081</name>
    <dbReference type="NCBI Taxonomy" id="2292702"/>
    <lineage>
        <taxon>Bacteria</taxon>
        <taxon>Bacillati</taxon>
        <taxon>Cyanobacteriota</taxon>
        <taxon>Adonisia</taxon>
        <taxon>Adonisia turfae</taxon>
    </lineage>
</organism>
<dbReference type="PANTHER" id="PTHR43685:SF2">
    <property type="entry name" value="GLYCOSYLTRANSFERASE 2-LIKE DOMAIN-CONTAINING PROTEIN"/>
    <property type="match status" value="1"/>
</dbReference>
<keyword evidence="2" id="KW-0808">Transferase</keyword>
<dbReference type="GO" id="GO:0016740">
    <property type="term" value="F:transferase activity"/>
    <property type="evidence" value="ECO:0007669"/>
    <property type="project" value="UniProtKB-KW"/>
</dbReference>
<sequence length="313" mass="35626">MIMEIKPSISVVIPAYNAARFLPEVIQSVLDQTYQDWELLVIDDGSTDNTATLVNKYCQLDSRIRLITTENGGVSAARNLGVELATTELIAFLDSDDLWLPDKLSVHVDYMNTHPEIGVSFARVELIDPDGKSTGKLTANISKDLQPYTFFYTNPTVTTSNVVIRKCIFQSLGGFDKSIKYSEDIDLLFRIAFQSHWTIEGIDKVLIQYRLHSSGLSSDIMKMKEGWIQLMDKARKEAPNLVDEHYRAAEAAHFQYWAKQTLRLEISPFVGISLINQALISSWRNIYQKPKLIVLTILIYLRLMTFNLVRVKI</sequence>
<dbReference type="InterPro" id="IPR001173">
    <property type="entry name" value="Glyco_trans_2-like"/>
</dbReference>
<dbReference type="Proteomes" id="UP000481033">
    <property type="component" value="Unassembled WGS sequence"/>
</dbReference>
<name>A0A6M0RJ26_9CYAN</name>
<dbReference type="Gene3D" id="3.90.550.10">
    <property type="entry name" value="Spore Coat Polysaccharide Biosynthesis Protein SpsA, Chain A"/>
    <property type="match status" value="1"/>
</dbReference>
<dbReference type="Pfam" id="PF00535">
    <property type="entry name" value="Glycos_transf_2"/>
    <property type="match status" value="1"/>
</dbReference>
<dbReference type="AlphaFoldDB" id="A0A6M0RJ26"/>
<dbReference type="InterPro" id="IPR050834">
    <property type="entry name" value="Glycosyltransf_2"/>
</dbReference>
<proteinExistence type="predicted"/>
<gene>
    <name evidence="2" type="ORF">DXZ20_08925</name>
</gene>
<feature type="domain" description="Glycosyltransferase 2-like" evidence="1">
    <location>
        <begin position="10"/>
        <end position="171"/>
    </location>
</feature>
<keyword evidence="3" id="KW-1185">Reference proteome</keyword>
<evidence type="ECO:0000259" key="1">
    <source>
        <dbReference type="Pfam" id="PF00535"/>
    </source>
</evidence>
<dbReference type="PANTHER" id="PTHR43685">
    <property type="entry name" value="GLYCOSYLTRANSFERASE"/>
    <property type="match status" value="1"/>
</dbReference>
<comment type="caution">
    <text evidence="2">The sequence shown here is derived from an EMBL/GenBank/DDBJ whole genome shotgun (WGS) entry which is preliminary data.</text>
</comment>
<accession>A0A6M0RJ26</accession>
<protein>
    <submittedName>
        <fullName evidence="2">Glycosyltransferase</fullName>
    </submittedName>
</protein>
<reference evidence="2 3" key="1">
    <citation type="journal article" date="2020" name="Microb. Ecol.">
        <title>Ecogenomics of the Marine Benthic Filamentous Cyanobacterium Adonisia.</title>
        <authorList>
            <person name="Walter J.M."/>
            <person name="Coutinho F.H."/>
            <person name="Leomil L."/>
            <person name="Hargreaves P.I."/>
            <person name="Campeao M.E."/>
            <person name="Vieira V.V."/>
            <person name="Silva B.S."/>
            <person name="Fistarol G.O."/>
            <person name="Salomon P.S."/>
            <person name="Sawabe T."/>
            <person name="Mino S."/>
            <person name="Hosokawa M."/>
            <person name="Miyashita H."/>
            <person name="Maruyama F."/>
            <person name="van Verk M.C."/>
            <person name="Dutilh B.E."/>
            <person name="Thompson C.C."/>
            <person name="Thompson F.L."/>
        </authorList>
    </citation>
    <scope>NUCLEOTIDE SEQUENCE [LARGE SCALE GENOMIC DNA]</scope>
    <source>
        <strain evidence="2 3">CCMR0081</strain>
    </source>
</reference>
<dbReference type="InterPro" id="IPR029044">
    <property type="entry name" value="Nucleotide-diphossugar_trans"/>
</dbReference>
<evidence type="ECO:0000313" key="2">
    <source>
        <dbReference type="EMBL" id="NEZ55792.1"/>
    </source>
</evidence>